<protein>
    <recommendedName>
        <fullName evidence="4">DUF4293 domain-containing protein</fullName>
    </recommendedName>
</protein>
<organism evidence="2 3">
    <name type="scientific">Chryseobacterium viscerum</name>
    <dbReference type="NCBI Taxonomy" id="1037377"/>
    <lineage>
        <taxon>Bacteria</taxon>
        <taxon>Pseudomonadati</taxon>
        <taxon>Bacteroidota</taxon>
        <taxon>Flavobacteriia</taxon>
        <taxon>Flavobacteriales</taxon>
        <taxon>Weeksellaceae</taxon>
        <taxon>Chryseobacterium group</taxon>
        <taxon>Chryseobacterium</taxon>
    </lineage>
</organism>
<evidence type="ECO:0000256" key="1">
    <source>
        <dbReference type="SAM" id="Phobius"/>
    </source>
</evidence>
<comment type="caution">
    <text evidence="2">The sequence shown here is derived from an EMBL/GenBank/DDBJ whole genome shotgun (WGS) entry which is preliminary data.</text>
</comment>
<gene>
    <name evidence="2" type="ORF">C1634_013470</name>
</gene>
<feature type="transmembrane region" description="Helical" evidence="1">
    <location>
        <begin position="26"/>
        <end position="48"/>
    </location>
</feature>
<evidence type="ECO:0008006" key="4">
    <source>
        <dbReference type="Google" id="ProtNLM"/>
    </source>
</evidence>
<dbReference type="EMBL" id="PPEG02000005">
    <property type="protein sequence ID" value="PWN61065.1"/>
    <property type="molecule type" value="Genomic_DNA"/>
</dbReference>
<reference evidence="2 3" key="1">
    <citation type="submission" date="2018-04" db="EMBL/GenBank/DDBJ databases">
        <title>Chryseobacterium oncorhynchi 701B-08T from rainbow trout, and Chryseobacterium viscerum 687B-08T from diseased fish.</title>
        <authorList>
            <person name="Jeong J.-J."/>
            <person name="Lee Y.J."/>
            <person name="Pathiraja D."/>
            <person name="Park B."/>
            <person name="Choi I.-G."/>
            <person name="Kim K.D."/>
        </authorList>
    </citation>
    <scope>NUCLEOTIDE SEQUENCE [LARGE SCALE GENOMIC DNA]</scope>
    <source>
        <strain evidence="2 3">687B-08</strain>
    </source>
</reference>
<proteinExistence type="predicted"/>
<accession>A0A316WHY3</accession>
<name>A0A316WHY3_9FLAO</name>
<keyword evidence="1" id="KW-1133">Transmembrane helix</keyword>
<sequence length="153" mass="17581">MEERSTPFEEFDTPNNFTRRRNLLPVWIKIFLWIFLIGGALAVILLMAGPFLSHTDLSLYGINANHSYSMTGLLICSLFIYKGIVAYGLWFEQKWAVQAAIVDAIIGIAICLIMMAIIPFTVPNINFTLRLELIPLYFYLVKMQKIKTIWENS</sequence>
<feature type="transmembrane region" description="Helical" evidence="1">
    <location>
        <begin position="68"/>
        <end position="90"/>
    </location>
</feature>
<keyword evidence="1" id="KW-0472">Membrane</keyword>
<keyword evidence="1" id="KW-0812">Transmembrane</keyword>
<evidence type="ECO:0000313" key="2">
    <source>
        <dbReference type="EMBL" id="PWN61065.1"/>
    </source>
</evidence>
<dbReference type="Proteomes" id="UP000236413">
    <property type="component" value="Unassembled WGS sequence"/>
</dbReference>
<evidence type="ECO:0000313" key="3">
    <source>
        <dbReference type="Proteomes" id="UP000236413"/>
    </source>
</evidence>
<feature type="transmembrane region" description="Helical" evidence="1">
    <location>
        <begin position="97"/>
        <end position="118"/>
    </location>
</feature>
<dbReference type="AlphaFoldDB" id="A0A316WHY3"/>